<gene>
    <name evidence="2" type="ORF">BH747_05930</name>
    <name evidence="1" type="ORF">EVI01_23130</name>
</gene>
<proteinExistence type="predicted"/>
<comment type="caution">
    <text evidence="2">The sequence shown here is derived from an EMBL/GenBank/DDBJ whole genome shotgun (WGS) entry which is preliminary data.</text>
</comment>
<dbReference type="EMBL" id="BJWF01000041">
    <property type="protein sequence ID" value="GEL92976.1"/>
    <property type="molecule type" value="Genomic_DNA"/>
</dbReference>
<organism evidence="2 3">
    <name type="scientific">Enterococcus villorum</name>
    <dbReference type="NCBI Taxonomy" id="112904"/>
    <lineage>
        <taxon>Bacteria</taxon>
        <taxon>Bacillati</taxon>
        <taxon>Bacillota</taxon>
        <taxon>Bacilli</taxon>
        <taxon>Lactobacillales</taxon>
        <taxon>Enterococcaceae</taxon>
        <taxon>Enterococcus</taxon>
    </lineage>
</organism>
<dbReference type="Proteomes" id="UP000192477">
    <property type="component" value="Unassembled WGS sequence"/>
</dbReference>
<evidence type="ECO:0000313" key="1">
    <source>
        <dbReference type="EMBL" id="GEL92976.1"/>
    </source>
</evidence>
<dbReference type="Pfam" id="PF22652">
    <property type="entry name" value="DUF7006"/>
    <property type="match status" value="1"/>
</dbReference>
<evidence type="ECO:0000313" key="2">
    <source>
        <dbReference type="EMBL" id="OQO70559.1"/>
    </source>
</evidence>
<dbReference type="InterPro" id="IPR054275">
    <property type="entry name" value="DUF7006"/>
</dbReference>
<accession>A0A1V8YD99</accession>
<dbReference type="EMBL" id="MJEA01000004">
    <property type="protein sequence ID" value="OQO70559.1"/>
    <property type="molecule type" value="Genomic_DNA"/>
</dbReference>
<reference evidence="2 3" key="1">
    <citation type="journal article" date="2017" name="BMC Microbiol.">
        <title>Comparative genomics of Enterococcus spp. isolated from bovine feces.</title>
        <authorList>
            <person name="Beukers A.G."/>
            <person name="Zaheer R."/>
            <person name="Goji N."/>
            <person name="Amoako K.K."/>
            <person name="Chaves A.V."/>
            <person name="Ward M.P."/>
            <person name="McAllister T.A."/>
        </authorList>
    </citation>
    <scope>NUCLEOTIDE SEQUENCE [LARGE SCALE GENOMIC DNA]</scope>
    <source>
        <strain evidence="2 3">F1129D 143</strain>
    </source>
</reference>
<dbReference type="OrthoDB" id="2194839at2"/>
<protein>
    <submittedName>
        <fullName evidence="2">Uncharacterized protein</fullName>
    </submittedName>
</protein>
<dbReference type="RefSeq" id="WP_010751763.1">
    <property type="nucleotide sequence ID" value="NZ_BJWF01000041.1"/>
</dbReference>
<dbReference type="AlphaFoldDB" id="A0A1V8YD99"/>
<dbReference type="Proteomes" id="UP000321830">
    <property type="component" value="Unassembled WGS sequence"/>
</dbReference>
<reference evidence="1 4" key="2">
    <citation type="submission" date="2019-07" db="EMBL/GenBank/DDBJ databases">
        <title>Whole genome shotgun sequence of Enterococcus villorum NBRC 100699.</title>
        <authorList>
            <person name="Hosoyama A."/>
            <person name="Uohara A."/>
            <person name="Ohji S."/>
            <person name="Ichikawa N."/>
        </authorList>
    </citation>
    <scope>NUCLEOTIDE SEQUENCE [LARGE SCALE GENOMIC DNA]</scope>
    <source>
        <strain evidence="1 4">NBRC 100699</strain>
    </source>
</reference>
<evidence type="ECO:0000313" key="4">
    <source>
        <dbReference type="Proteomes" id="UP000321830"/>
    </source>
</evidence>
<evidence type="ECO:0000313" key="3">
    <source>
        <dbReference type="Proteomes" id="UP000192477"/>
    </source>
</evidence>
<name>A0A1V8YD99_9ENTE</name>
<sequence length="117" mass="14388">MNDFEKKFDDRCLKLKWHFKQMNDNDTYYYVKNLEKQVSQLVNEHNNQDFWDIFPKILSIDSKLSILEDFVKLDIEHFFEGEELIQMAEKDYRTYNKENFGYKRDEPCSNSIIFYTE</sequence>